<dbReference type="Pfam" id="PF13086">
    <property type="entry name" value="AAA_11"/>
    <property type="match status" value="2"/>
</dbReference>
<evidence type="ECO:0000313" key="4">
    <source>
        <dbReference type="EMBL" id="RAQ30110.1"/>
    </source>
</evidence>
<dbReference type="InterPro" id="IPR041679">
    <property type="entry name" value="DNA2/NAM7-like_C"/>
</dbReference>
<feature type="compositionally biased region" description="Polar residues" evidence="1">
    <location>
        <begin position="619"/>
        <end position="628"/>
    </location>
</feature>
<reference evidence="4 5" key="1">
    <citation type="submission" date="2018-06" db="EMBL/GenBank/DDBJ databases">
        <title>Noncontiguous genome sequence of Ruminococcaceae bacterium ASD2818.</title>
        <authorList>
            <person name="Chaplin A.V."/>
            <person name="Sokolova S.R."/>
            <person name="Kochetkova T.O."/>
            <person name="Goltsov A.Y."/>
            <person name="Trofimov D.Y."/>
            <person name="Efimov B.A."/>
        </authorList>
    </citation>
    <scope>NUCLEOTIDE SEQUENCE [LARGE SCALE GENOMIC DNA]</scope>
    <source>
        <strain evidence="4 5">ASD2818</strain>
    </source>
</reference>
<dbReference type="Gene3D" id="3.40.50.300">
    <property type="entry name" value="P-loop containing nucleotide triphosphate hydrolases"/>
    <property type="match status" value="3"/>
</dbReference>
<dbReference type="InterPro" id="IPR027417">
    <property type="entry name" value="P-loop_NTPase"/>
</dbReference>
<evidence type="ECO:0000313" key="5">
    <source>
        <dbReference type="Proteomes" id="UP000249377"/>
    </source>
</evidence>
<feature type="compositionally biased region" description="Basic and acidic residues" evidence="1">
    <location>
        <begin position="635"/>
        <end position="645"/>
    </location>
</feature>
<dbReference type="EMBL" id="QLYR01000001">
    <property type="protein sequence ID" value="RAQ30110.1"/>
    <property type="molecule type" value="Genomic_DNA"/>
</dbReference>
<feature type="domain" description="DNA2/NAM7 helicase helicase" evidence="2">
    <location>
        <begin position="929"/>
        <end position="990"/>
    </location>
</feature>
<comment type="caution">
    <text evidence="4">The sequence shown here is derived from an EMBL/GenBank/DDBJ whole genome shotgun (WGS) entry which is preliminary data.</text>
</comment>
<accession>A0A328UIR0</accession>
<feature type="domain" description="DNA2/NAM7 helicase helicase" evidence="2">
    <location>
        <begin position="375"/>
        <end position="663"/>
    </location>
</feature>
<feature type="domain" description="DNA2/NAM7 helicase-like C-terminal" evidence="3">
    <location>
        <begin position="1042"/>
        <end position="1217"/>
    </location>
</feature>
<dbReference type="InterPro" id="IPR041677">
    <property type="entry name" value="DNA2/NAM7_AAA_11"/>
</dbReference>
<dbReference type="GO" id="GO:0004386">
    <property type="term" value="F:helicase activity"/>
    <property type="evidence" value="ECO:0007669"/>
    <property type="project" value="InterPro"/>
</dbReference>
<keyword evidence="5" id="KW-1185">Reference proteome</keyword>
<protein>
    <recommendedName>
        <fullName evidence="6">DNA2/NAM7 helicase-like C-terminal domain-containing protein</fullName>
    </recommendedName>
</protein>
<evidence type="ECO:0008006" key="6">
    <source>
        <dbReference type="Google" id="ProtNLM"/>
    </source>
</evidence>
<evidence type="ECO:0000259" key="2">
    <source>
        <dbReference type="Pfam" id="PF13086"/>
    </source>
</evidence>
<evidence type="ECO:0000259" key="3">
    <source>
        <dbReference type="Pfam" id="PF13087"/>
    </source>
</evidence>
<sequence length="1478" mass="169854">MVEMDKRNFASMIVKYWYLIEFLGQSDFPVQSREGRELCKKAANGEARLKQLTVYHILSAQADTNAKDKGSIPIGPYTALQNDAHVYSSYGVLSDEIHICLGKMERYLFAERLQQAFHQDLELPEKNYKPVCLIGLKCDEQGKYIPDSIQVSPLAWGIHQLLNHAGELTKENMADFISMDAYESDMQFFDNQMVEVTEEGRVGLLLTSDLLNSIRKQVERRYLVNIIPPEQEINWDGVMIYRRYRTEDSKVRDIDVFHDSDLANSFFADDLHMVEKVISSGEFGKNPLEEAVLDYITGAYAEENPVLHWLNFQNRIDVHSTWKNGRKDERADFFHRHLDIAKAPLGKWPSKFMPCLMQQLAVNLSWCPSPDNMPIFSVNGPPGTGKTTLLKEIIAGNVVERADLLAQYQDPDNAFILRHFQDGDKMHRGYSQYCWGYYDFADERLKDYGMLVASCNNAAVENITKELPDGGALLKGMEPSKNENEAVRQGLLEVQELFQIDAADKETYKVWNQERYESKIYPDIYFTKLANDLAKRKDEEWDRWGLISAPFGKMSNLKEYMYAVLKTYIRSFGSNDSIQQHKEDYVSAVQRFKRQYEKVRQMEKELQQISGARKRFTEQRASLNNQAQRTRKHQSQRERDAEEMQKELQKLAQQLRLAEQTLKDYEIALAGLRQRKSLQDGNQANAENQIQKLRQQIMELENSRRFRDVILEIFHRPTMLARTIQEQYQALAKAEQNLQDEAAKTGQLQQELERQSRKCDVQGEAISGLENEQNQLLKKRQTCLEQVNQLRLQMKKCTKKIAAARKSYLLLLKAASERQADQAMTVLNDEFFRQYDSGEDKESTAAQVANPWYTAAYNREREKLFYEALKLHKAFLLGSKACLWNFKNLLLLWKEPRDDDDKKAVTFSLRDREAAFGSLLNTVFLLTPVLSTTFASAGNMLSSIRQPGEIGCLIIDEAGQTAPQMALGSLFRCRRAVVVGDPKQVEPVVTDELDLIKRVIQNDYTGYYQSKTHSVQGFADRLNTVGTTYADGEQKTWVGCPLAVHRRCISPMFELSNALSYNHMMKQQTALPEPEKEAAFCRRSSGWINVSGSENSRAGKDHFVETQGRKAWELIREAFRLTEEIPSLFVISPFTTVRDGMKKMIRSQPEYREDNRLSEWVDHNIGTVHTFQGKEADQVIFLLGCDKNALPAVRWVNTNIVNVAATRAKYRLYVIGDYTVWQHSALFRKVKGVLDSYALRALQKAADNPDAPRNEKQIARLFQEVPGSDSLTMDGEFDDSLVAPLFQELDGLWKNSSLTPAQLAAFGLSASDIKSLPPMIQQRLTSSILLHELFAMMRERYGLEEIDASCTGILFCKTMESMLKEMLLGKLKTLFPGEKTNKGKLCDIKEQQVTTGTFTSLLNKEELRSRLASRRAILFEQVCDKQWWKTYAGELEKFRELRNTCCHSEPLSWQQEDELIQILFERREFMKTLIGKAL</sequence>
<dbReference type="InterPro" id="IPR045055">
    <property type="entry name" value="DNA2/NAM7-like"/>
</dbReference>
<organism evidence="4 5">
    <name type="scientific">Hydrogeniiclostridium mannosilyticum</name>
    <dbReference type="NCBI Taxonomy" id="2764322"/>
    <lineage>
        <taxon>Bacteria</taxon>
        <taxon>Bacillati</taxon>
        <taxon>Bacillota</taxon>
        <taxon>Clostridia</taxon>
        <taxon>Eubacteriales</taxon>
        <taxon>Acutalibacteraceae</taxon>
        <taxon>Hydrogeniiclostridium</taxon>
    </lineage>
</organism>
<dbReference type="Pfam" id="PF13087">
    <property type="entry name" value="AAA_12"/>
    <property type="match status" value="1"/>
</dbReference>
<feature type="region of interest" description="Disordered" evidence="1">
    <location>
        <begin position="610"/>
        <end position="645"/>
    </location>
</feature>
<name>A0A328UIR0_9FIRM</name>
<proteinExistence type="predicted"/>
<evidence type="ECO:0000256" key="1">
    <source>
        <dbReference type="SAM" id="MobiDB-lite"/>
    </source>
</evidence>
<dbReference type="SUPFAM" id="SSF52540">
    <property type="entry name" value="P-loop containing nucleoside triphosphate hydrolases"/>
    <property type="match status" value="1"/>
</dbReference>
<dbReference type="PANTHER" id="PTHR10887">
    <property type="entry name" value="DNA2/NAM7 HELICASE FAMILY"/>
    <property type="match status" value="1"/>
</dbReference>
<gene>
    <name evidence="4" type="ORF">DPQ25_00955</name>
</gene>
<dbReference type="Proteomes" id="UP000249377">
    <property type="component" value="Unassembled WGS sequence"/>
</dbReference>
<dbReference type="PANTHER" id="PTHR10887:SF530">
    <property type="entry name" value="SUPERFAMILY I DNA HELICASES"/>
    <property type="match status" value="1"/>
</dbReference>